<feature type="domain" description="SLH" evidence="3">
    <location>
        <begin position="533"/>
        <end position="591"/>
    </location>
</feature>
<protein>
    <recommendedName>
        <fullName evidence="3">SLH domain-containing protein</fullName>
    </recommendedName>
</protein>
<organism evidence="4">
    <name type="scientific">bioreactor metagenome</name>
    <dbReference type="NCBI Taxonomy" id="1076179"/>
    <lineage>
        <taxon>unclassified sequences</taxon>
        <taxon>metagenomes</taxon>
        <taxon>ecological metagenomes</taxon>
    </lineage>
</organism>
<dbReference type="InterPro" id="IPR002502">
    <property type="entry name" value="Amidase_domain"/>
</dbReference>
<dbReference type="GO" id="GO:0008745">
    <property type="term" value="F:N-acetylmuramoyl-L-alanine amidase activity"/>
    <property type="evidence" value="ECO:0007669"/>
    <property type="project" value="InterPro"/>
</dbReference>
<dbReference type="Pfam" id="PF01510">
    <property type="entry name" value="Amidase_2"/>
    <property type="match status" value="1"/>
</dbReference>
<dbReference type="InterPro" id="IPR006619">
    <property type="entry name" value="PGRP_domain_met/bac"/>
</dbReference>
<dbReference type="SMART" id="SM00701">
    <property type="entry name" value="PGRP"/>
    <property type="match status" value="1"/>
</dbReference>
<sequence length="591" mass="62990">MKKTNASRYISMAVSCALLMAGLLASPPAFADSGAPSIEPREIALTDASATLTEEATDGKATTTASDLASGTTVDGSAIVTGQIDVSEFTVAALTWDAGDSLVADNAIYIRVREASGWSDWSSVDALEAPQSDSAGGSDPFISGIATGVQVQVTGDPETLPAGLTLVVAELDSDGSTSTDPRSRAQSADKSATQSGTTSEGRAGIAAGIHPRSDWDGGSAAPTWDEETATLQAAIVHHTAGTNNYAQADVPGIIAGIYYYHAITLGWGDIGYNFLVDKYGGLWEGREGSLDVSADSMVVGGHAYGYNTGTMGVSALGDFTTADPGSGIIDGYATIISYRFDLAGLDARDVSGFTSLSGASLPRIFGHRDVYATECPGYQVYRQLPDLIQRVGAPKISSFIDVPVGTQFYDEIMWLANKEVTTGWLLDNGDREFRPVQPVARDAMAAFLYRLAGSPEYSAPDISLFTDVPTDSQFYKEISWLAEMGISTGWDMGDGTKQFRPLESVARDAMAAFLYRYADVVLNEDVASFVPDAISPFSDIDTDNQFYRQISWLADEKISTGWPVGDLFEFRGLEPVNRDAMAAFMYRLVNR</sequence>
<dbReference type="SUPFAM" id="SSF55846">
    <property type="entry name" value="N-acetylmuramoyl-L-alanine amidase-like"/>
    <property type="match status" value="1"/>
</dbReference>
<dbReference type="GO" id="GO:0008270">
    <property type="term" value="F:zinc ion binding"/>
    <property type="evidence" value="ECO:0007669"/>
    <property type="project" value="InterPro"/>
</dbReference>
<evidence type="ECO:0000256" key="1">
    <source>
        <dbReference type="ARBA" id="ARBA00007553"/>
    </source>
</evidence>
<feature type="region of interest" description="Disordered" evidence="2">
    <location>
        <begin position="172"/>
        <end position="221"/>
    </location>
</feature>
<evidence type="ECO:0000259" key="3">
    <source>
        <dbReference type="PROSITE" id="PS51272"/>
    </source>
</evidence>
<comment type="caution">
    <text evidence="4">The sequence shown here is derived from an EMBL/GenBank/DDBJ whole genome shotgun (WGS) entry which is preliminary data.</text>
</comment>
<dbReference type="GO" id="GO:0009253">
    <property type="term" value="P:peptidoglycan catabolic process"/>
    <property type="evidence" value="ECO:0007669"/>
    <property type="project" value="InterPro"/>
</dbReference>
<gene>
    <name evidence="4" type="ORF">SDC9_95331</name>
</gene>
<dbReference type="CDD" id="cd06583">
    <property type="entry name" value="PGRP"/>
    <property type="match status" value="1"/>
</dbReference>
<dbReference type="AlphaFoldDB" id="A0A645A5Z6"/>
<feature type="compositionally biased region" description="Polar residues" evidence="2">
    <location>
        <begin position="174"/>
        <end position="200"/>
    </location>
</feature>
<dbReference type="InterPro" id="IPR015510">
    <property type="entry name" value="PGRP"/>
</dbReference>
<feature type="domain" description="SLH" evidence="3">
    <location>
        <begin position="461"/>
        <end position="528"/>
    </location>
</feature>
<dbReference type="PANTHER" id="PTHR11022:SF41">
    <property type="entry name" value="PEPTIDOGLYCAN-RECOGNITION PROTEIN LC-RELATED"/>
    <property type="match status" value="1"/>
</dbReference>
<comment type="similarity">
    <text evidence="1">Belongs to the N-acetylmuramoyl-L-alanine amidase 2 family.</text>
</comment>
<name>A0A645A5Z6_9ZZZZ</name>
<accession>A0A645A5Z6</accession>
<dbReference type="InterPro" id="IPR001119">
    <property type="entry name" value="SLH_dom"/>
</dbReference>
<feature type="domain" description="SLH" evidence="3">
    <location>
        <begin position="395"/>
        <end position="460"/>
    </location>
</feature>
<dbReference type="Pfam" id="PF00395">
    <property type="entry name" value="SLH"/>
    <property type="match status" value="1"/>
</dbReference>
<dbReference type="InterPro" id="IPR036505">
    <property type="entry name" value="Amidase/PGRP_sf"/>
</dbReference>
<proteinExistence type="inferred from homology"/>
<dbReference type="PANTHER" id="PTHR11022">
    <property type="entry name" value="PEPTIDOGLYCAN RECOGNITION PROTEIN"/>
    <property type="match status" value="1"/>
</dbReference>
<evidence type="ECO:0000313" key="4">
    <source>
        <dbReference type="EMBL" id="MPM48605.1"/>
    </source>
</evidence>
<dbReference type="Gene3D" id="3.40.80.10">
    <property type="entry name" value="Peptidoglycan recognition protein-like"/>
    <property type="match status" value="1"/>
</dbReference>
<dbReference type="EMBL" id="VSSQ01012170">
    <property type="protein sequence ID" value="MPM48605.1"/>
    <property type="molecule type" value="Genomic_DNA"/>
</dbReference>
<dbReference type="PROSITE" id="PS51272">
    <property type="entry name" value="SLH"/>
    <property type="match status" value="3"/>
</dbReference>
<evidence type="ECO:0000256" key="2">
    <source>
        <dbReference type="SAM" id="MobiDB-lite"/>
    </source>
</evidence>
<reference evidence="4" key="1">
    <citation type="submission" date="2019-08" db="EMBL/GenBank/DDBJ databases">
        <authorList>
            <person name="Kucharzyk K."/>
            <person name="Murdoch R.W."/>
            <person name="Higgins S."/>
            <person name="Loffler F."/>
        </authorList>
    </citation>
    <scope>NUCLEOTIDE SEQUENCE</scope>
</reference>